<keyword evidence="1" id="KW-1133">Transmembrane helix</keyword>
<keyword evidence="1" id="KW-0812">Transmembrane</keyword>
<name>A0A3L6L317_9TRYP</name>
<dbReference type="Proteomes" id="UP000266743">
    <property type="component" value="Chromosome 10"/>
</dbReference>
<organism evidence="3 4">
    <name type="scientific">Trypanosoma brucei equiperdum</name>
    <dbReference type="NCBI Taxonomy" id="630700"/>
    <lineage>
        <taxon>Eukaryota</taxon>
        <taxon>Discoba</taxon>
        <taxon>Euglenozoa</taxon>
        <taxon>Kinetoplastea</taxon>
        <taxon>Metakinetoplastina</taxon>
        <taxon>Trypanosomatida</taxon>
        <taxon>Trypanosomatidae</taxon>
        <taxon>Trypanosoma</taxon>
    </lineage>
</organism>
<dbReference type="PROSITE" id="PS50192">
    <property type="entry name" value="T_SNARE"/>
    <property type="match status" value="1"/>
</dbReference>
<keyword evidence="1" id="KW-0472">Membrane</keyword>
<dbReference type="EMBL" id="QSBY01000010">
    <property type="protein sequence ID" value="RHW69607.1"/>
    <property type="molecule type" value="Genomic_DNA"/>
</dbReference>
<dbReference type="Gene3D" id="1.20.58.90">
    <property type="match status" value="1"/>
</dbReference>
<evidence type="ECO:0000256" key="1">
    <source>
        <dbReference type="SAM" id="Phobius"/>
    </source>
</evidence>
<evidence type="ECO:0000259" key="2">
    <source>
        <dbReference type="PROSITE" id="PS50192"/>
    </source>
</evidence>
<feature type="transmembrane region" description="Helical" evidence="1">
    <location>
        <begin position="211"/>
        <end position="229"/>
    </location>
</feature>
<sequence length="230" mass="25842">MSSLQDPFDESVSDVRELIVKARSIREAIQAKGLIASDAVTELGTVVDSVKEELMLLNDVLRVIEQKNGRVGEEVLSVNEVVRRQTVVRELEIDLKDISAFREFAESRVTENDVSNLDRGPAEGSHGDTFYLRQERVQREEQAQQDVILDRLSHGLQELRETGINVNDELQQQDNLLSIIQVDVEGVQARLRVVNAKVDKMLADMSSRSKICSLLGLALVAFLLFYCVFS</sequence>
<reference evidence="3 4" key="1">
    <citation type="submission" date="2018-09" db="EMBL/GenBank/DDBJ databases">
        <title>whole genome sequence of T. equiperdum IVM-t1 strain.</title>
        <authorList>
            <person name="Suganuma K."/>
        </authorList>
    </citation>
    <scope>NUCLEOTIDE SEQUENCE [LARGE SCALE GENOMIC DNA]</scope>
    <source>
        <strain evidence="3 4">IVM-t1</strain>
    </source>
</reference>
<gene>
    <name evidence="3" type="ORF">DPX39_100023300</name>
</gene>
<accession>A0A3L6L317</accession>
<dbReference type="CDD" id="cd15841">
    <property type="entry name" value="SNARE_Qc"/>
    <property type="match status" value="1"/>
</dbReference>
<comment type="caution">
    <text evidence="3">The sequence shown here is derived from an EMBL/GenBank/DDBJ whole genome shotgun (WGS) entry which is preliminary data.</text>
</comment>
<dbReference type="SUPFAM" id="SSF58038">
    <property type="entry name" value="SNARE fusion complex"/>
    <property type="match status" value="1"/>
</dbReference>
<protein>
    <submittedName>
        <fullName evidence="3">Syntaxin</fullName>
    </submittedName>
</protein>
<evidence type="ECO:0000313" key="4">
    <source>
        <dbReference type="Proteomes" id="UP000266743"/>
    </source>
</evidence>
<dbReference type="InterPro" id="IPR000727">
    <property type="entry name" value="T_SNARE_dom"/>
</dbReference>
<feature type="domain" description="T-SNARE coiled-coil homology" evidence="2">
    <location>
        <begin position="139"/>
        <end position="201"/>
    </location>
</feature>
<dbReference type="Gene3D" id="1.20.5.110">
    <property type="match status" value="1"/>
</dbReference>
<proteinExistence type="predicted"/>
<dbReference type="FunFam" id="1.20.5.110:FF:000173">
    <property type="entry name" value="Putative syntaxin"/>
    <property type="match status" value="1"/>
</dbReference>
<evidence type="ECO:0000313" key="3">
    <source>
        <dbReference type="EMBL" id="RHW69607.1"/>
    </source>
</evidence>
<dbReference type="AlphaFoldDB" id="A0A3L6L317"/>